<evidence type="ECO:0000256" key="10">
    <source>
        <dbReference type="ARBA" id="ARBA00047944"/>
    </source>
</evidence>
<dbReference type="AlphaFoldDB" id="A0A6J6VHX5"/>
<dbReference type="GO" id="GO:0070475">
    <property type="term" value="P:rRNA base methylation"/>
    <property type="evidence" value="ECO:0007669"/>
    <property type="project" value="TreeGrafter"/>
</dbReference>
<evidence type="ECO:0000256" key="8">
    <source>
        <dbReference type="ARBA" id="ARBA00022691"/>
    </source>
</evidence>
<sequence length="243" mass="26487">MLALFFSESVSKEVVTLLPDESRHAGKVLRISVGEEIRVADQLGAWVEGVVESLSPVSVRVVRRGKDPHSGIAVLQAITKGDAATDAVALLTEVGIEEIIPWSAQHSIARWDEEKSVKAREKWQVVAEESAKQSRRALVPRVSEMVSSKELPLLLARFAHVVVLHESAHIGIDQIEIPEVGEILIVVGPEGGISDSEIEAFAERAQVVHLGPHVLRSKNAGAIATALILQKRKWYSDAKNSKE</sequence>
<keyword evidence="6" id="KW-0489">Methyltransferase</keyword>
<dbReference type="SUPFAM" id="SSF88697">
    <property type="entry name" value="PUA domain-like"/>
    <property type="match status" value="1"/>
</dbReference>
<feature type="domain" description="Ribosomal RNA small subunit methyltransferase E PUA-like" evidence="12">
    <location>
        <begin position="20"/>
        <end position="58"/>
    </location>
</feature>
<evidence type="ECO:0000256" key="2">
    <source>
        <dbReference type="ARBA" id="ARBA00005528"/>
    </source>
</evidence>
<dbReference type="Pfam" id="PF20260">
    <property type="entry name" value="PUA_4"/>
    <property type="match status" value="1"/>
</dbReference>
<evidence type="ECO:0000256" key="5">
    <source>
        <dbReference type="ARBA" id="ARBA00022552"/>
    </source>
</evidence>
<dbReference type="InterPro" id="IPR015947">
    <property type="entry name" value="PUA-like_sf"/>
</dbReference>
<dbReference type="EMBL" id="CAEZZQ010000030">
    <property type="protein sequence ID" value="CAB4771982.1"/>
    <property type="molecule type" value="Genomic_DNA"/>
</dbReference>
<dbReference type="EC" id="2.1.1.193" evidence="3"/>
<proteinExistence type="inferred from homology"/>
<gene>
    <name evidence="13" type="ORF">UFOPK2894_00640</name>
</gene>
<keyword evidence="4" id="KW-0963">Cytoplasm</keyword>
<keyword evidence="8" id="KW-0949">S-adenosyl-L-methionine</keyword>
<keyword evidence="7" id="KW-0808">Transferase</keyword>
<dbReference type="PANTHER" id="PTHR30027:SF3">
    <property type="entry name" value="16S RRNA (URACIL(1498)-N(3))-METHYLTRANSFERASE"/>
    <property type="match status" value="1"/>
</dbReference>
<comment type="similarity">
    <text evidence="2">Belongs to the RNA methyltransferase RsmE family.</text>
</comment>
<dbReference type="PANTHER" id="PTHR30027">
    <property type="entry name" value="RIBOSOMAL RNA SMALL SUBUNIT METHYLTRANSFERASE E"/>
    <property type="match status" value="1"/>
</dbReference>
<dbReference type="Gene3D" id="3.40.1280.10">
    <property type="match status" value="1"/>
</dbReference>
<protein>
    <recommendedName>
        <fullName evidence="3">16S rRNA (uracil(1498)-N(3))-methyltransferase</fullName>
        <ecNumber evidence="3">2.1.1.193</ecNumber>
    </recommendedName>
</protein>
<evidence type="ECO:0000259" key="12">
    <source>
        <dbReference type="Pfam" id="PF20260"/>
    </source>
</evidence>
<reference evidence="13" key="1">
    <citation type="submission" date="2020-05" db="EMBL/GenBank/DDBJ databases">
        <authorList>
            <person name="Chiriac C."/>
            <person name="Salcher M."/>
            <person name="Ghai R."/>
            <person name="Kavagutti S V."/>
        </authorList>
    </citation>
    <scope>NUCLEOTIDE SEQUENCE</scope>
</reference>
<feature type="domain" description="Ribosomal RNA small subunit methyltransferase E methyltransferase" evidence="11">
    <location>
        <begin position="71"/>
        <end position="228"/>
    </location>
</feature>
<dbReference type="GO" id="GO:0005737">
    <property type="term" value="C:cytoplasm"/>
    <property type="evidence" value="ECO:0007669"/>
    <property type="project" value="UniProtKB-SubCell"/>
</dbReference>
<dbReference type="InterPro" id="IPR046886">
    <property type="entry name" value="RsmE_MTase_dom"/>
</dbReference>
<organism evidence="13">
    <name type="scientific">freshwater metagenome</name>
    <dbReference type="NCBI Taxonomy" id="449393"/>
    <lineage>
        <taxon>unclassified sequences</taxon>
        <taxon>metagenomes</taxon>
        <taxon>ecological metagenomes</taxon>
    </lineage>
</organism>
<dbReference type="InterPro" id="IPR046887">
    <property type="entry name" value="RsmE_PUA-like"/>
</dbReference>
<comment type="catalytic activity">
    <reaction evidence="10">
        <text>uridine(1498) in 16S rRNA + S-adenosyl-L-methionine = N(3)-methyluridine(1498) in 16S rRNA + S-adenosyl-L-homocysteine + H(+)</text>
        <dbReference type="Rhea" id="RHEA:42920"/>
        <dbReference type="Rhea" id="RHEA-COMP:10283"/>
        <dbReference type="Rhea" id="RHEA-COMP:10284"/>
        <dbReference type="ChEBI" id="CHEBI:15378"/>
        <dbReference type="ChEBI" id="CHEBI:57856"/>
        <dbReference type="ChEBI" id="CHEBI:59789"/>
        <dbReference type="ChEBI" id="CHEBI:65315"/>
        <dbReference type="ChEBI" id="CHEBI:74502"/>
        <dbReference type="EC" id="2.1.1.193"/>
    </reaction>
</comment>
<dbReference type="Pfam" id="PF04452">
    <property type="entry name" value="Methyltrans_RNA"/>
    <property type="match status" value="1"/>
</dbReference>
<evidence type="ECO:0000256" key="3">
    <source>
        <dbReference type="ARBA" id="ARBA00012328"/>
    </source>
</evidence>
<dbReference type="InterPro" id="IPR029028">
    <property type="entry name" value="Alpha/beta_knot_MTases"/>
</dbReference>
<keyword evidence="5" id="KW-0698">rRNA processing</keyword>
<dbReference type="NCBIfam" id="NF008693">
    <property type="entry name" value="PRK11713.2-3"/>
    <property type="match status" value="1"/>
</dbReference>
<accession>A0A6J6VHX5</accession>
<evidence type="ECO:0000256" key="9">
    <source>
        <dbReference type="ARBA" id="ARBA00025699"/>
    </source>
</evidence>
<dbReference type="SUPFAM" id="SSF75217">
    <property type="entry name" value="alpha/beta knot"/>
    <property type="match status" value="1"/>
</dbReference>
<name>A0A6J6VHX5_9ZZZZ</name>
<dbReference type="GO" id="GO:0070042">
    <property type="term" value="F:rRNA (uridine-N3-)-methyltransferase activity"/>
    <property type="evidence" value="ECO:0007669"/>
    <property type="project" value="TreeGrafter"/>
</dbReference>
<dbReference type="Gene3D" id="2.40.240.20">
    <property type="entry name" value="Hypothetical PUA domain-like, domain 1"/>
    <property type="match status" value="1"/>
</dbReference>
<evidence type="ECO:0000256" key="7">
    <source>
        <dbReference type="ARBA" id="ARBA00022679"/>
    </source>
</evidence>
<evidence type="ECO:0000259" key="11">
    <source>
        <dbReference type="Pfam" id="PF04452"/>
    </source>
</evidence>
<dbReference type="PIRSF" id="PIRSF015601">
    <property type="entry name" value="MTase_slr0722"/>
    <property type="match status" value="1"/>
</dbReference>
<evidence type="ECO:0000256" key="4">
    <source>
        <dbReference type="ARBA" id="ARBA00022490"/>
    </source>
</evidence>
<evidence type="ECO:0000313" key="13">
    <source>
        <dbReference type="EMBL" id="CAB4771982.1"/>
    </source>
</evidence>
<evidence type="ECO:0000256" key="6">
    <source>
        <dbReference type="ARBA" id="ARBA00022603"/>
    </source>
</evidence>
<evidence type="ECO:0000256" key="1">
    <source>
        <dbReference type="ARBA" id="ARBA00004496"/>
    </source>
</evidence>
<comment type="subcellular location">
    <subcellularLocation>
        <location evidence="1">Cytoplasm</location>
    </subcellularLocation>
</comment>
<comment type="function">
    <text evidence="9">Specifically methylates the N3 position of the uracil ring of uridine 1498 (m3U1498) in 16S rRNA. Acts on the fully assembled 30S ribosomal subunit.</text>
</comment>
<dbReference type="NCBIfam" id="TIGR00046">
    <property type="entry name" value="RsmE family RNA methyltransferase"/>
    <property type="match status" value="1"/>
</dbReference>
<dbReference type="InterPro" id="IPR029026">
    <property type="entry name" value="tRNA_m1G_MTases_N"/>
</dbReference>
<dbReference type="CDD" id="cd18084">
    <property type="entry name" value="RsmE-like"/>
    <property type="match status" value="1"/>
</dbReference>
<dbReference type="InterPro" id="IPR006700">
    <property type="entry name" value="RsmE"/>
</dbReference>